<gene>
    <name evidence="2" type="ORF">IAS62_006559</name>
</gene>
<protein>
    <submittedName>
        <fullName evidence="2">Uncharacterized protein</fullName>
    </submittedName>
</protein>
<feature type="compositionally biased region" description="Basic and acidic residues" evidence="1">
    <location>
        <begin position="1"/>
        <end position="13"/>
    </location>
</feature>
<name>A0ABZ2B8S3_9TREE</name>
<feature type="region of interest" description="Disordered" evidence="1">
    <location>
        <begin position="1"/>
        <end position="29"/>
    </location>
</feature>
<reference evidence="2 3" key="1">
    <citation type="submission" date="2024-01" db="EMBL/GenBank/DDBJ databases">
        <title>Comparative genomics of Cryptococcus and Kwoniella reveals pathogenesis evolution and contrasting modes of karyotype evolution via chromosome fusion or intercentromeric recombination.</title>
        <authorList>
            <person name="Coelho M.A."/>
            <person name="David-Palma M."/>
            <person name="Shea T."/>
            <person name="Bowers K."/>
            <person name="McGinley-Smith S."/>
            <person name="Mohammad A.W."/>
            <person name="Gnirke A."/>
            <person name="Yurkov A.M."/>
            <person name="Nowrousian M."/>
            <person name="Sun S."/>
            <person name="Cuomo C.A."/>
            <person name="Heitman J."/>
        </authorList>
    </citation>
    <scope>NUCLEOTIDE SEQUENCE [LARGE SCALE GENOMIC DNA]</scope>
    <source>
        <strain evidence="2 3">7685027</strain>
    </source>
</reference>
<keyword evidence="3" id="KW-1185">Reference proteome</keyword>
<feature type="region of interest" description="Disordered" evidence="1">
    <location>
        <begin position="161"/>
        <end position="218"/>
    </location>
</feature>
<dbReference type="Proteomes" id="UP001432216">
    <property type="component" value="Chromosome 14"/>
</dbReference>
<feature type="compositionally biased region" description="Polar residues" evidence="1">
    <location>
        <begin position="18"/>
        <end position="28"/>
    </location>
</feature>
<dbReference type="EMBL" id="CP143819">
    <property type="protein sequence ID" value="WVO25170.1"/>
    <property type="molecule type" value="Genomic_DNA"/>
</dbReference>
<sequence length="532" mass="59708">MSRTKETEKDKSAHSKLTKPSPSCNLNVATDEPKAVKKGIYYIAQVHNKDPKERKKEPVVTQILRAFYFATIKRSARKERWSGAIVKDNQSDYKVNTTKPDKMSRKTETLNNKATKELSFELVEKEEERQEPEPVSKVGDKIPELQHAVVPAKVTQLPFSEETERQKLTSKKRAKISKSSIQASQLSKNVTYPLRSSNDTRDITNESALPGIKPSLPSHPMQRVASHHLKRPLQSPFGPRATFSTSTPLARRVRSASNLFCKRSTSKLCIVTRKPVPLYIDVPLSLNDGHISGVSIFAGDVVQTPLETTSSAGSHEVSACPKIQMLILQNNPLLATPPTPKFDISADTFFAEHSPTRRKNLFIVNDSFDSYEQYQNTLFEDVLKTWGLPLDVIHSKKFELSESDAATAAVVPSKGIINSVVAVPKQRTERTVAFLNPPIKTNWGLKKFISMDERRLRKPVGRVKDIVEIFEDRLVDQTMTPIRDLGKILQRPCSVSSDNLAAESRHISKLVNCLVEGARKKLREDIGRGWVQ</sequence>
<evidence type="ECO:0000256" key="1">
    <source>
        <dbReference type="SAM" id="MobiDB-lite"/>
    </source>
</evidence>
<evidence type="ECO:0000313" key="3">
    <source>
        <dbReference type="Proteomes" id="UP001432216"/>
    </source>
</evidence>
<proteinExistence type="predicted"/>
<organism evidence="2 3">
    <name type="scientific">Cryptococcus decagattii</name>
    <dbReference type="NCBI Taxonomy" id="1859122"/>
    <lineage>
        <taxon>Eukaryota</taxon>
        <taxon>Fungi</taxon>
        <taxon>Dikarya</taxon>
        <taxon>Basidiomycota</taxon>
        <taxon>Agaricomycotina</taxon>
        <taxon>Tremellomycetes</taxon>
        <taxon>Tremellales</taxon>
        <taxon>Cryptococcaceae</taxon>
        <taxon>Cryptococcus</taxon>
        <taxon>Cryptococcus gattii species complex</taxon>
    </lineage>
</organism>
<evidence type="ECO:0000313" key="2">
    <source>
        <dbReference type="EMBL" id="WVO25170.1"/>
    </source>
</evidence>
<accession>A0ABZ2B8S3</accession>
<dbReference type="RefSeq" id="XP_064724409.1">
    <property type="nucleotide sequence ID" value="XM_064868337.1"/>
</dbReference>
<feature type="compositionally biased region" description="Low complexity" evidence="1">
    <location>
        <begin position="177"/>
        <end position="188"/>
    </location>
</feature>
<dbReference type="GeneID" id="89993327"/>